<protein>
    <submittedName>
        <fullName evidence="1">Uncharacterized protein</fullName>
    </submittedName>
</protein>
<sequence length="585" mass="65252">MPLSSGAQWGMRISAIVFFSSLVGAYLFFYADESRGGSPVDGPPELPVLESWPHIEVHDPSDQSFWPYRVFKSSSWTPPNISITRNSGDLADGYLFINPKSRSKEHAMKQSAPVIMTYDNELVYAYDESHGTGNFRVQDWKGKPRLSLWQGESTIGHGYGQAILLDEGYMPLRLDLDKSEAAVNWRLGKDVKAPGLVDFHEQKLTERGTIYMTAYNNTPANLSSIGGPERGWVADSLIYEMDVKTSKILWTWSALDHVDLEWSKLPIQSYMGDGTVDRPWDHFHINSIQEVGDNLLISSRHTWSIYLVSKEEGNIVWTLSGSGEGGDFGPLPEEGQFRWSHDARAFNVTPDSMTVSLIDNHNMKDDNGTVPTRGLLLGLTLPPNPAVAPTVLRSIRTNDHDIYSMSQGSYDPELPNGNQLMCYGAMPMVREYGPSLDGSSHNGDLRWQGQFGYYESAQSYRAFKGPWHGTPRGEDPKLVTEVVRGSNQWEDRPTTLVKNHVSWNGATDIESWNVYVGASVAPVPAVLSASTATPLRKKIEWEMAATALKKGFETVFRLEMHPGWCVQLGAVRAGEEIRRSNTVCI</sequence>
<name>A0ACC0UW63_9HYPO</name>
<dbReference type="Proteomes" id="UP001163324">
    <property type="component" value="Chromosome 6"/>
</dbReference>
<organism evidence="1 2">
    <name type="scientific">Trichothecium roseum</name>
    <dbReference type="NCBI Taxonomy" id="47278"/>
    <lineage>
        <taxon>Eukaryota</taxon>
        <taxon>Fungi</taxon>
        <taxon>Dikarya</taxon>
        <taxon>Ascomycota</taxon>
        <taxon>Pezizomycotina</taxon>
        <taxon>Sordariomycetes</taxon>
        <taxon>Hypocreomycetidae</taxon>
        <taxon>Hypocreales</taxon>
        <taxon>Hypocreales incertae sedis</taxon>
        <taxon>Trichothecium</taxon>
    </lineage>
</organism>
<keyword evidence="2" id="KW-1185">Reference proteome</keyword>
<dbReference type="EMBL" id="CM047945">
    <property type="protein sequence ID" value="KAI9898339.1"/>
    <property type="molecule type" value="Genomic_DNA"/>
</dbReference>
<proteinExistence type="predicted"/>
<comment type="caution">
    <text evidence="1">The sequence shown here is derived from an EMBL/GenBank/DDBJ whole genome shotgun (WGS) entry which is preliminary data.</text>
</comment>
<evidence type="ECO:0000313" key="1">
    <source>
        <dbReference type="EMBL" id="KAI9898339.1"/>
    </source>
</evidence>
<accession>A0ACC0UW63</accession>
<reference evidence="1" key="1">
    <citation type="submission" date="2022-10" db="EMBL/GenBank/DDBJ databases">
        <title>Complete Genome of Trichothecium roseum strain YXFP-22015, a Plant Pathogen Isolated from Citrus.</title>
        <authorList>
            <person name="Wang Y."/>
            <person name="Zhu L."/>
        </authorList>
    </citation>
    <scope>NUCLEOTIDE SEQUENCE</scope>
    <source>
        <strain evidence="1">YXFP-22015</strain>
    </source>
</reference>
<evidence type="ECO:0000313" key="2">
    <source>
        <dbReference type="Proteomes" id="UP001163324"/>
    </source>
</evidence>
<gene>
    <name evidence="1" type="ORF">N3K66_006699</name>
</gene>